<feature type="region of interest" description="Disordered" evidence="1">
    <location>
        <begin position="821"/>
        <end position="842"/>
    </location>
</feature>
<proteinExistence type="predicted"/>
<accession>A0A1H3D0U4</accession>
<name>A0A1H3D0U4_9RHOB</name>
<reference evidence="2 3" key="1">
    <citation type="submission" date="2016-10" db="EMBL/GenBank/DDBJ databases">
        <authorList>
            <person name="de Groot N.N."/>
        </authorList>
    </citation>
    <scope>NUCLEOTIDE SEQUENCE [LARGE SCALE GENOMIC DNA]</scope>
    <source>
        <strain evidence="2 3">CGMCC 1.8894</strain>
    </source>
</reference>
<keyword evidence="3" id="KW-1185">Reference proteome</keyword>
<gene>
    <name evidence="2" type="ORF">SAMN04488238_11128</name>
</gene>
<dbReference type="Proteomes" id="UP000198539">
    <property type="component" value="Unassembled WGS sequence"/>
</dbReference>
<protein>
    <submittedName>
        <fullName evidence="2">Uncharacterized protein</fullName>
    </submittedName>
</protein>
<dbReference type="AlphaFoldDB" id="A0A1H3D0U4"/>
<dbReference type="EMBL" id="FNOM01000011">
    <property type="protein sequence ID" value="SDX59404.1"/>
    <property type="molecule type" value="Genomic_DNA"/>
</dbReference>
<dbReference type="RefSeq" id="WP_176847251.1">
    <property type="nucleotide sequence ID" value="NZ_CP061498.1"/>
</dbReference>
<organism evidence="2 3">
    <name type="scientific">Roseicitreum antarcticum</name>
    <dbReference type="NCBI Taxonomy" id="564137"/>
    <lineage>
        <taxon>Bacteria</taxon>
        <taxon>Pseudomonadati</taxon>
        <taxon>Pseudomonadota</taxon>
        <taxon>Alphaproteobacteria</taxon>
        <taxon>Rhodobacterales</taxon>
        <taxon>Paracoccaceae</taxon>
        <taxon>Roseicitreum</taxon>
    </lineage>
</organism>
<evidence type="ECO:0000256" key="1">
    <source>
        <dbReference type="SAM" id="MobiDB-lite"/>
    </source>
</evidence>
<dbReference type="STRING" id="564137.SAMN04488238_11128"/>
<sequence length="842" mass="92643">MNRLTRPLAPGQPLTLWRHSDIAETAWDVADRPMQGEMDPFFFLTKDKNIIPHEYPCRTEFADRFRGHRPQENATSAPDTVWLGFGSPRLDLSGFWFRATRLAARAEMLVVPDTAGAARLRLATCGGAVLRVNEVEVLWMAAYRRNAESVDEVEVPLIAGENRIEVFFDDLAERDTRFYVQLDYLSGPAAHQAIEVACSEAEARAIETALSTFHFPRATHDGVPVRLSLPAPLGVAARAEVRIEGDFMSHDPFPPFVLDLGPDAQEIDLGPADALPADFRHCAVRLTVGGFGAERIYGTEISHARKQGPAPAALAARLDEALTAVAQRGEADTVRALASLALGDGGGDTRAMIAAALLRIDACWDCADFALVPLLWCRMRWPDLLGTDFCKRIDQSILEYRYWMDEPGNDVQWYFSENHALLFHTAAHLGGALLPDATFKRSGRTGAEQSRIGADRLRAWFDHFEACEMAEFNSGPYFPIDLKGMTALYALSPDADLRDRAGKGIARLIELVANSAHQGVLTAAQGRSYEHTLRGTATLELSGIGRMLWGRGSYGTRFHATPQLALCLRDHGLDLPDLTDRACLSGDTAQEWRFAQGANRFARLYHHKTADHAMGSAVAYRWGDWGYQETLIHARLGDAPGAQIWINHPGEEIHSGYGRPSYWGGSASVPRVQQYRDLAILRFSGVESQPDFTHCWFPTHDFDATRVLGDTAFAHSGTAHLMLRGSGNLVMVAEGPTTGHELRLAGRTGWWVVRLGAQEEHGGAEAFSERFAELSLVAEADDRLRVEDPDYGMVLFHADGTVEAEGRRLTVEETTIKGTRDVLPRGPIRSAQDKGAASAVTG</sequence>
<evidence type="ECO:0000313" key="2">
    <source>
        <dbReference type="EMBL" id="SDX59404.1"/>
    </source>
</evidence>
<evidence type="ECO:0000313" key="3">
    <source>
        <dbReference type="Proteomes" id="UP000198539"/>
    </source>
</evidence>